<dbReference type="GO" id="GO:0075732">
    <property type="term" value="P:viral penetration into host nucleus"/>
    <property type="evidence" value="ECO:0007669"/>
    <property type="project" value="UniProtKB-KW"/>
</dbReference>
<dbReference type="GO" id="GO:0019029">
    <property type="term" value="C:helical viral capsid"/>
    <property type="evidence" value="ECO:0007669"/>
    <property type="project" value="UniProtKB-KW"/>
</dbReference>
<reference evidence="12" key="2">
    <citation type="journal article" name="Viruses">
        <title>Divergent Influenza-Like Viruses of Amphibians and Fish Support an Ancient Evolutionary Association.</title>
        <authorList>
            <person name="Parry R."/>
            <person name="Wille M."/>
            <person name="Turnbull O.M.H."/>
            <person name="Geoghegan J.L."/>
            <person name="Holmes E.C."/>
        </authorList>
    </citation>
    <scope>NUCLEOTIDE SEQUENCE</scope>
    <source>
        <strain evidence="12">SAEILV/fish-T1K</strain>
    </source>
</reference>
<keyword evidence="10" id="KW-1160">Virus entry into host cell</keyword>
<keyword evidence="2" id="KW-1163">Viral penetration into host nucleus</keyword>
<protein>
    <submittedName>
        <fullName evidence="12">Nucleoprotein</fullName>
    </submittedName>
</protein>
<proteinExistence type="predicted"/>
<evidence type="ECO:0000256" key="7">
    <source>
        <dbReference type="ARBA" id="ARBA00022884"/>
    </source>
</evidence>
<keyword evidence="5" id="KW-0945">Host-virus interaction</keyword>
<accession>A0A866W093</accession>
<evidence type="ECO:0000256" key="11">
    <source>
        <dbReference type="SAM" id="MobiDB-lite"/>
    </source>
</evidence>
<evidence type="ECO:0000256" key="9">
    <source>
        <dbReference type="ARBA" id="ARBA00023274"/>
    </source>
</evidence>
<keyword evidence="4" id="KW-1048">Host nucleus</keyword>
<keyword evidence="6" id="KW-0946">Virion</keyword>
<dbReference type="GO" id="GO:0005198">
    <property type="term" value="F:structural molecule activity"/>
    <property type="evidence" value="ECO:0007669"/>
    <property type="project" value="InterPro"/>
</dbReference>
<organism evidence="12">
    <name type="scientific">Siamese algae-eater influenza-like virus</name>
    <dbReference type="NCBI Taxonomy" id="2777035"/>
    <lineage>
        <taxon>Viruses</taxon>
        <taxon>Riboviria</taxon>
        <taxon>Orthornavirae</taxon>
        <taxon>Negarnaviricota</taxon>
        <taxon>Polyploviricotina</taxon>
        <taxon>Insthoviricetes</taxon>
        <taxon>Articulavirales</taxon>
        <taxon>Orthomyxoviridae</taxon>
    </lineage>
</organism>
<sequence length="542" mass="59052">MSDHDYLVGSSNGNATGMELEMSTQEVVVASGSGLPSRKRPRTQGTAGGRKEGPDGKKPKRQSPKEVRVAVCKMIKAMASAYNAMCLELRLNDDDERELIQNSLSIEKMILSAHDDRKTEFLKGKEGGNGKDPDFTGGKIYRKTGAGWTMEVVTIPKERVKQYWATAHGTEDNYGSLAHLMIWHSNLNDTCFKRSKALRAAGLEESLISTFSGSTLPRRAGNAGNAVKGIGTHAAEAIRMINRAGTDRYLLSFNSKGRAAYEGMLKRMQGKLPTAPQKAMVEQIMRSRAPGHADADDLRFLVKSSVVLRGSISHKMSFPLTLYYQANRPGGVLDGKTEYSLVGKDANMILQKGRILSIIRDGESDEDKSQLAWLALRSAAFEDLRVSSALAGRKFKPRGQLNAKGFTLPTAEHATALRIMPLSIGCKYWAPMTKSGGNTEMGKGTKGQVGCQPAFAVERKVAVSAEGIRYLLGANISGARDMDHRAAIIKMIETSMKSDKKSFKGKKVFPMTDDGTGEGVEMPSVSGVDSFFFADRAEEFDE</sequence>
<dbReference type="GO" id="GO:0019013">
    <property type="term" value="C:viral nucleocapsid"/>
    <property type="evidence" value="ECO:0007669"/>
    <property type="project" value="UniProtKB-KW"/>
</dbReference>
<evidence type="ECO:0000256" key="5">
    <source>
        <dbReference type="ARBA" id="ARBA00022581"/>
    </source>
</evidence>
<dbReference type="GO" id="GO:1990904">
    <property type="term" value="C:ribonucleoprotein complex"/>
    <property type="evidence" value="ECO:0007669"/>
    <property type="project" value="UniProtKB-KW"/>
</dbReference>
<gene>
    <name evidence="12" type="primary">NP</name>
</gene>
<evidence type="ECO:0000256" key="8">
    <source>
        <dbReference type="ARBA" id="ARBA00023086"/>
    </source>
</evidence>
<dbReference type="InterPro" id="IPR002141">
    <property type="entry name" value="Flu_NP"/>
</dbReference>
<keyword evidence="3" id="KW-0167">Capsid protein</keyword>
<dbReference type="GO" id="GO:0046718">
    <property type="term" value="P:symbiont entry into host cell"/>
    <property type="evidence" value="ECO:0007669"/>
    <property type="project" value="UniProtKB-KW"/>
</dbReference>
<evidence type="ECO:0000256" key="6">
    <source>
        <dbReference type="ARBA" id="ARBA00022844"/>
    </source>
</evidence>
<evidence type="ECO:0000256" key="1">
    <source>
        <dbReference type="ARBA" id="ARBA00022497"/>
    </source>
</evidence>
<dbReference type="SUPFAM" id="SSF161003">
    <property type="entry name" value="flu NP-like"/>
    <property type="match status" value="1"/>
</dbReference>
<keyword evidence="1" id="KW-1139">Helical capsid protein</keyword>
<evidence type="ECO:0000256" key="2">
    <source>
        <dbReference type="ARBA" id="ARBA00022524"/>
    </source>
</evidence>
<evidence type="ECO:0000313" key="12">
    <source>
        <dbReference type="EMBL" id="QOE76804.1"/>
    </source>
</evidence>
<dbReference type="GO" id="GO:0003723">
    <property type="term" value="F:RNA binding"/>
    <property type="evidence" value="ECO:0007669"/>
    <property type="project" value="UniProtKB-KW"/>
</dbReference>
<dbReference type="EMBL" id="MT926382">
    <property type="protein sequence ID" value="QOE76804.1"/>
    <property type="molecule type" value="Viral_cRNA"/>
</dbReference>
<feature type="region of interest" description="Disordered" evidence="11">
    <location>
        <begin position="1"/>
        <end position="67"/>
    </location>
</feature>
<keyword evidence="7" id="KW-0694">RNA-binding</keyword>
<dbReference type="Pfam" id="PF00506">
    <property type="entry name" value="Flu_NP"/>
    <property type="match status" value="1"/>
</dbReference>
<keyword evidence="8 12" id="KW-0543">Viral nucleoprotein</keyword>
<name>A0A866W093_9ORTO</name>
<keyword evidence="9" id="KW-0687">Ribonucleoprotein</keyword>
<evidence type="ECO:0000256" key="4">
    <source>
        <dbReference type="ARBA" id="ARBA00022562"/>
    </source>
</evidence>
<dbReference type="GO" id="GO:0043657">
    <property type="term" value="C:host cell"/>
    <property type="evidence" value="ECO:0007669"/>
    <property type="project" value="GOC"/>
</dbReference>
<feature type="compositionally biased region" description="Basic and acidic residues" evidence="11">
    <location>
        <begin position="49"/>
        <end position="67"/>
    </location>
</feature>
<evidence type="ECO:0000256" key="3">
    <source>
        <dbReference type="ARBA" id="ARBA00022561"/>
    </source>
</evidence>
<reference evidence="12" key="1">
    <citation type="submission" date="2020-08" db="EMBL/GenBank/DDBJ databases">
        <authorList>
            <person name="Parry R.H."/>
            <person name="Wille M."/>
            <person name="Geoghegan J.L."/>
            <person name="Turnbull O.M.H."/>
            <person name="Holmes E.C."/>
        </authorList>
    </citation>
    <scope>NUCLEOTIDE SEQUENCE</scope>
    <source>
        <strain evidence="12">SAEILV/fish-T1K</strain>
    </source>
</reference>
<evidence type="ECO:0000256" key="10">
    <source>
        <dbReference type="ARBA" id="ARBA00023296"/>
    </source>
</evidence>